<dbReference type="Gene3D" id="3.90.180.10">
    <property type="entry name" value="Medium-chain alcohol dehydrogenases, catalytic domain"/>
    <property type="match status" value="1"/>
</dbReference>
<protein>
    <submittedName>
        <fullName evidence="2">Zinc-binding alcohol dehydrogenase family protein</fullName>
    </submittedName>
</protein>
<dbReference type="Proteomes" id="UP000767392">
    <property type="component" value="Unassembled WGS sequence"/>
</dbReference>
<gene>
    <name evidence="2" type="ORF">DY048_07930</name>
</gene>
<dbReference type="Pfam" id="PF08240">
    <property type="entry name" value="ADH_N"/>
    <property type="match status" value="1"/>
</dbReference>
<reference evidence="2 3" key="1">
    <citation type="submission" date="2018-08" db="EMBL/GenBank/DDBJ databases">
        <title>Comparative genomics of wild bee and flower associated Lactobacillus reveals potential adaptation to the bee host.</title>
        <authorList>
            <person name="Vuong H.Q."/>
            <person name="Mcfrederick Q.S."/>
        </authorList>
    </citation>
    <scope>NUCLEOTIDE SEQUENCE [LARGE SCALE GENOMIC DNA]</scope>
    <source>
        <strain evidence="2 3">HV_04</strain>
    </source>
</reference>
<sequence length="369" mass="41813">MKAVALVNKNFFNKKNNNNIYNVNLSGVNLNCGVVDIPKPHFDNKHYKNDNYVLIRVLSFSCNYRDKGIILKSALRMNSGNTYNQMPVSFFGSDFVGIVEEIGKNVSRFNIGDRVIPNCSYPKADNDTAAPGVVTNEASKGWLRINEAKLIAIDDSMDDDIAAGFSIGGQTSESMIRRTHIHEGQKALVLSARSNTSLFIINGLLKRNIDTTIMSTTDWSSEELSIVNGAHYIKISRNSKCWPDDIGKFDVIFDPFFDLHLSDAVKHLNINGRYITCGYKNQHDNFKESTDYLHENNLSRIMIQSMINNLSIMGNCIGTTEDLKRAISKYSRSMKPFRIYDTLSSESIDKFINETYNLRQRFGKVIMKY</sequence>
<feature type="domain" description="Alcohol dehydrogenase-like N-terminal" evidence="1">
    <location>
        <begin position="50"/>
        <end position="130"/>
    </location>
</feature>
<organism evidence="2 3">
    <name type="scientific">Apilactobacillus timberlakei</name>
    <dbReference type="NCBI Taxonomy" id="2008380"/>
    <lineage>
        <taxon>Bacteria</taxon>
        <taxon>Bacillati</taxon>
        <taxon>Bacillota</taxon>
        <taxon>Bacilli</taxon>
        <taxon>Lactobacillales</taxon>
        <taxon>Lactobacillaceae</taxon>
        <taxon>Apilactobacillus</taxon>
    </lineage>
</organism>
<dbReference type="PANTHER" id="PTHR43677">
    <property type="entry name" value="SHORT-CHAIN DEHYDROGENASE/REDUCTASE"/>
    <property type="match status" value="1"/>
</dbReference>
<comment type="caution">
    <text evidence="2">The sequence shown here is derived from an EMBL/GenBank/DDBJ whole genome shotgun (WGS) entry which is preliminary data.</text>
</comment>
<dbReference type="RefSeq" id="WP_105988474.1">
    <property type="nucleotide sequence ID" value="NZ_POST01000008.1"/>
</dbReference>
<accession>A0ABY2YRT6</accession>
<dbReference type="InterPro" id="IPR051397">
    <property type="entry name" value="Zn-ADH-like_protein"/>
</dbReference>
<evidence type="ECO:0000313" key="3">
    <source>
        <dbReference type="Proteomes" id="UP000767392"/>
    </source>
</evidence>
<dbReference type="InterPro" id="IPR013154">
    <property type="entry name" value="ADH-like_N"/>
</dbReference>
<proteinExistence type="predicted"/>
<dbReference type="SUPFAM" id="SSF51735">
    <property type="entry name" value="NAD(P)-binding Rossmann-fold domains"/>
    <property type="match status" value="1"/>
</dbReference>
<name>A0ABY2YRT6_9LACO</name>
<keyword evidence="3" id="KW-1185">Reference proteome</keyword>
<dbReference type="SUPFAM" id="SSF50129">
    <property type="entry name" value="GroES-like"/>
    <property type="match status" value="1"/>
</dbReference>
<evidence type="ECO:0000313" key="2">
    <source>
        <dbReference type="EMBL" id="TPR12317.1"/>
    </source>
</evidence>
<dbReference type="PANTHER" id="PTHR43677:SF4">
    <property type="entry name" value="QUINONE OXIDOREDUCTASE-LIKE PROTEIN 2"/>
    <property type="match status" value="1"/>
</dbReference>
<dbReference type="InterPro" id="IPR036291">
    <property type="entry name" value="NAD(P)-bd_dom_sf"/>
</dbReference>
<dbReference type="InterPro" id="IPR011032">
    <property type="entry name" value="GroES-like_sf"/>
</dbReference>
<evidence type="ECO:0000259" key="1">
    <source>
        <dbReference type="Pfam" id="PF08240"/>
    </source>
</evidence>
<dbReference type="EMBL" id="QUAM01000009">
    <property type="protein sequence ID" value="TPR12317.1"/>
    <property type="molecule type" value="Genomic_DNA"/>
</dbReference>